<dbReference type="EMBL" id="OW152828">
    <property type="protein sequence ID" value="CAH2045513.1"/>
    <property type="molecule type" value="Genomic_DNA"/>
</dbReference>
<gene>
    <name evidence="1" type="ORF">IPOD504_LOCUS5108</name>
</gene>
<organism evidence="1 2">
    <name type="scientific">Iphiclides podalirius</name>
    <name type="common">scarce swallowtail</name>
    <dbReference type="NCBI Taxonomy" id="110791"/>
    <lineage>
        <taxon>Eukaryota</taxon>
        <taxon>Metazoa</taxon>
        <taxon>Ecdysozoa</taxon>
        <taxon>Arthropoda</taxon>
        <taxon>Hexapoda</taxon>
        <taxon>Insecta</taxon>
        <taxon>Pterygota</taxon>
        <taxon>Neoptera</taxon>
        <taxon>Endopterygota</taxon>
        <taxon>Lepidoptera</taxon>
        <taxon>Glossata</taxon>
        <taxon>Ditrysia</taxon>
        <taxon>Papilionoidea</taxon>
        <taxon>Papilionidae</taxon>
        <taxon>Papilioninae</taxon>
        <taxon>Iphiclides</taxon>
    </lineage>
</organism>
<evidence type="ECO:0000313" key="1">
    <source>
        <dbReference type="EMBL" id="CAH2045513.1"/>
    </source>
</evidence>
<accession>A0ABN8I0K7</accession>
<protein>
    <submittedName>
        <fullName evidence="1">Uncharacterized protein</fullName>
    </submittedName>
</protein>
<keyword evidence="2" id="KW-1185">Reference proteome</keyword>
<proteinExistence type="predicted"/>
<dbReference type="Proteomes" id="UP000837857">
    <property type="component" value="Chromosome 16"/>
</dbReference>
<name>A0ABN8I0K7_9NEOP</name>
<sequence length="65" mass="7171">MQLSVPLGEDATFCTTGCRRYIRRSHKTTLNCFRNNVTTLELESVVAVQYIQLPAEAEPAGNAGK</sequence>
<feature type="non-terminal residue" evidence="1">
    <location>
        <position position="65"/>
    </location>
</feature>
<evidence type="ECO:0000313" key="2">
    <source>
        <dbReference type="Proteomes" id="UP000837857"/>
    </source>
</evidence>
<reference evidence="1" key="1">
    <citation type="submission" date="2022-03" db="EMBL/GenBank/DDBJ databases">
        <authorList>
            <person name="Martin H S."/>
        </authorList>
    </citation>
    <scope>NUCLEOTIDE SEQUENCE</scope>
</reference>